<proteinExistence type="predicted"/>
<reference evidence="2" key="1">
    <citation type="journal article" date="2019" name="Int. J. Syst. Evol. Microbiol.">
        <title>The Global Catalogue of Microorganisms (GCM) 10K type strain sequencing project: providing services to taxonomists for standard genome sequencing and annotation.</title>
        <authorList>
            <consortium name="The Broad Institute Genomics Platform"/>
            <consortium name="The Broad Institute Genome Sequencing Center for Infectious Disease"/>
            <person name="Wu L."/>
            <person name="Ma J."/>
        </authorList>
    </citation>
    <scope>NUCLEOTIDE SEQUENCE [LARGE SCALE GENOMIC DNA]</scope>
    <source>
        <strain evidence="2">CGMCC 4.1469</strain>
    </source>
</reference>
<dbReference type="RefSeq" id="WP_345330782.1">
    <property type="nucleotide sequence ID" value="NZ_BAAAVH010000123.1"/>
</dbReference>
<organism evidence="1 2">
    <name type="scientific">Kitasatospora aburaviensis</name>
    <dbReference type="NCBI Taxonomy" id="67265"/>
    <lineage>
        <taxon>Bacteria</taxon>
        <taxon>Bacillati</taxon>
        <taxon>Actinomycetota</taxon>
        <taxon>Actinomycetes</taxon>
        <taxon>Kitasatosporales</taxon>
        <taxon>Streptomycetaceae</taxon>
        <taxon>Kitasatospora</taxon>
    </lineage>
</organism>
<name>A0ABW1EYA1_9ACTN</name>
<dbReference type="Proteomes" id="UP001596067">
    <property type="component" value="Unassembled WGS sequence"/>
</dbReference>
<evidence type="ECO:0000313" key="1">
    <source>
        <dbReference type="EMBL" id="MFC5886826.1"/>
    </source>
</evidence>
<accession>A0ABW1EYA1</accession>
<gene>
    <name evidence="1" type="ORF">ACFP0N_17810</name>
</gene>
<sequence length="187" mass="19985">MTEQQESPPDALSLARLGEKATALGVMAARLKEMSDDATADFRAAVLDEHTKNGVKSVATKIAGERVATWTVKEARAAGKVVVSDRSAFLDWVIANHPEHIAWEPTIIGAFEKALLALAVHDEVSGTITHADTSEILPGLTWEPSPPPSSIAPSWAKDGKEQVMEFLRTGAMAQLMAGAFQIEPAES</sequence>
<keyword evidence="2" id="KW-1185">Reference proteome</keyword>
<comment type="caution">
    <text evidence="1">The sequence shown here is derived from an EMBL/GenBank/DDBJ whole genome shotgun (WGS) entry which is preliminary data.</text>
</comment>
<dbReference type="EMBL" id="JBHSOD010000020">
    <property type="protein sequence ID" value="MFC5886826.1"/>
    <property type="molecule type" value="Genomic_DNA"/>
</dbReference>
<protein>
    <submittedName>
        <fullName evidence="1">Uncharacterized protein</fullName>
    </submittedName>
</protein>
<evidence type="ECO:0000313" key="2">
    <source>
        <dbReference type="Proteomes" id="UP001596067"/>
    </source>
</evidence>